<proteinExistence type="predicted"/>
<dbReference type="EMBL" id="GBRH01168347">
    <property type="protein sequence ID" value="JAE29549.1"/>
    <property type="molecule type" value="Transcribed_RNA"/>
</dbReference>
<dbReference type="AlphaFoldDB" id="A0A0A9H181"/>
<accession>A0A0A9H181</accession>
<organism evidence="1">
    <name type="scientific">Arundo donax</name>
    <name type="common">Giant reed</name>
    <name type="synonym">Donax arundinaceus</name>
    <dbReference type="NCBI Taxonomy" id="35708"/>
    <lineage>
        <taxon>Eukaryota</taxon>
        <taxon>Viridiplantae</taxon>
        <taxon>Streptophyta</taxon>
        <taxon>Embryophyta</taxon>
        <taxon>Tracheophyta</taxon>
        <taxon>Spermatophyta</taxon>
        <taxon>Magnoliopsida</taxon>
        <taxon>Liliopsida</taxon>
        <taxon>Poales</taxon>
        <taxon>Poaceae</taxon>
        <taxon>PACMAD clade</taxon>
        <taxon>Arundinoideae</taxon>
        <taxon>Arundineae</taxon>
        <taxon>Arundo</taxon>
    </lineage>
</organism>
<name>A0A0A9H181_ARUDO</name>
<reference evidence="1" key="1">
    <citation type="submission" date="2014-09" db="EMBL/GenBank/DDBJ databases">
        <authorList>
            <person name="Magalhaes I.L.F."/>
            <person name="Oliveira U."/>
            <person name="Santos F.R."/>
            <person name="Vidigal T.H.D.A."/>
            <person name="Brescovit A.D."/>
            <person name="Santos A.J."/>
        </authorList>
    </citation>
    <scope>NUCLEOTIDE SEQUENCE</scope>
    <source>
        <tissue evidence="1">Shoot tissue taken approximately 20 cm above the soil surface</tissue>
    </source>
</reference>
<reference evidence="1" key="2">
    <citation type="journal article" date="2015" name="Data Brief">
        <title>Shoot transcriptome of the giant reed, Arundo donax.</title>
        <authorList>
            <person name="Barrero R.A."/>
            <person name="Guerrero F.D."/>
            <person name="Moolhuijzen P."/>
            <person name="Goolsby J.A."/>
            <person name="Tidwell J."/>
            <person name="Bellgard S.E."/>
            <person name="Bellgard M.I."/>
        </authorList>
    </citation>
    <scope>NUCLEOTIDE SEQUENCE</scope>
    <source>
        <tissue evidence="1">Shoot tissue taken approximately 20 cm above the soil surface</tissue>
    </source>
</reference>
<evidence type="ECO:0000313" key="1">
    <source>
        <dbReference type="EMBL" id="JAE29549.1"/>
    </source>
</evidence>
<protein>
    <submittedName>
        <fullName evidence="1">Uncharacterized protein</fullName>
    </submittedName>
</protein>
<sequence>MFLHKIGSRKTVPFRIFLMVLFGLRHIDLSLNSFNSSLIRSYSSALNSNIILQCRLRALDSDLIITGVPVKDTEIKILHIQLQVREDELILYHLPYDPRHLIASKGGTKTRHRQSHRL</sequence>